<name>A0A5R9F9V7_9BACL</name>
<dbReference type="InterPro" id="IPR023375">
    <property type="entry name" value="ADC_dom_sf"/>
</dbReference>
<dbReference type="Gene3D" id="2.40.400.10">
    <property type="entry name" value="Acetoacetate decarboxylase-like"/>
    <property type="match status" value="1"/>
</dbReference>
<dbReference type="GO" id="GO:0016829">
    <property type="term" value="F:lyase activity"/>
    <property type="evidence" value="ECO:0007669"/>
    <property type="project" value="InterPro"/>
</dbReference>
<comment type="caution">
    <text evidence="1">The sequence shown here is derived from an EMBL/GenBank/DDBJ whole genome shotgun (WGS) entry which is preliminary data.</text>
</comment>
<organism evidence="1 2">
    <name type="scientific">Exobacillus caeni</name>
    <dbReference type="NCBI Taxonomy" id="2574798"/>
    <lineage>
        <taxon>Bacteria</taxon>
        <taxon>Bacillati</taxon>
        <taxon>Bacillota</taxon>
        <taxon>Bacilli</taxon>
        <taxon>Bacillales</taxon>
        <taxon>Guptibacillaceae</taxon>
        <taxon>Exobacillus</taxon>
    </lineage>
</organism>
<dbReference type="AlphaFoldDB" id="A0A5R9F9V7"/>
<dbReference type="InterPro" id="IPR010451">
    <property type="entry name" value="Acetoacetate_decarboxylase"/>
</dbReference>
<reference evidence="1 2" key="1">
    <citation type="submission" date="2019-04" db="EMBL/GenBank/DDBJ databases">
        <title>Bacillus caeni sp. nov., a bacterium isolated from mangrove sediment.</title>
        <authorList>
            <person name="Huang H."/>
            <person name="Mo K."/>
            <person name="Hu Y."/>
        </authorList>
    </citation>
    <scope>NUCLEOTIDE SEQUENCE [LARGE SCALE GENOMIC DNA]</scope>
    <source>
        <strain evidence="1 2">HB172195</strain>
    </source>
</reference>
<dbReference type="EMBL" id="SWLG01000010">
    <property type="protein sequence ID" value="TLS36485.1"/>
    <property type="molecule type" value="Genomic_DNA"/>
</dbReference>
<evidence type="ECO:0000313" key="1">
    <source>
        <dbReference type="EMBL" id="TLS36485.1"/>
    </source>
</evidence>
<dbReference type="Proteomes" id="UP000308230">
    <property type="component" value="Unassembled WGS sequence"/>
</dbReference>
<dbReference type="Pfam" id="PF06314">
    <property type="entry name" value="ADC"/>
    <property type="match status" value="1"/>
</dbReference>
<keyword evidence="2" id="KW-1185">Reference proteome</keyword>
<gene>
    <name evidence="1" type="ORF">FCL54_14815</name>
</gene>
<dbReference type="OrthoDB" id="1896584at2"/>
<accession>A0A5R9F9V7</accession>
<dbReference type="RefSeq" id="WP_138127521.1">
    <property type="nucleotide sequence ID" value="NZ_SWLG01000010.1"/>
</dbReference>
<evidence type="ECO:0000313" key="2">
    <source>
        <dbReference type="Proteomes" id="UP000308230"/>
    </source>
</evidence>
<proteinExistence type="predicted"/>
<sequence>MTTTKVATGNNVPIQSPLFPDPFVPYECKNNRTITAVCRTDETVIKRYLEHTPFEYVDNTYIVTISDFGNCNKGSFLDCAIVIPAKYKDTVGGHYLFEYENEDFAIAAGRELWGYPKKYAELSMEEKDGKVIASAIKAGNEIIRLEFDLNSEVETLPELKLTPHLNLHTVPNPAGKGILYQNVIARDTTPDFQMKTTQQGTVSVKLGGDKTTPLEDLKPLEVLGGTYTVGDFYATEKNGWGKIIDRLK</sequence>
<protein>
    <recommendedName>
        <fullName evidence="3">Acetoacetate decarboxylase</fullName>
    </recommendedName>
</protein>
<dbReference type="SUPFAM" id="SSF160104">
    <property type="entry name" value="Acetoacetate decarboxylase-like"/>
    <property type="match status" value="1"/>
</dbReference>
<evidence type="ECO:0008006" key="3">
    <source>
        <dbReference type="Google" id="ProtNLM"/>
    </source>
</evidence>